<feature type="transmembrane region" description="Helical" evidence="6">
    <location>
        <begin position="310"/>
        <end position="330"/>
    </location>
</feature>
<feature type="transmembrane region" description="Helical" evidence="6">
    <location>
        <begin position="520"/>
        <end position="549"/>
    </location>
</feature>
<sequence>MCMKKIYLWAFRHSKLVLIFSLALFVFSLYLTLNLKVNYDLYSLLPKDLSSVKALNTLREKFKLGEEGYILLPFKDPKEADEFKNKIAKINGVSKVSWISDYQDIFVPEYFWNEDLKSRFIRDGYTFLKVDFIESSQSPLTKKASQEIRKLLLKGAYFTGNVAIAEDLSDLTQRETAKYLLIGSIFVIIFLFFLLPSMYVPLLIYYNIFLAILVNTAISTLIGQEISFLTRMLVSILQMGVTMDYAIFLYHRYEEEAKNNSREEAGWIAVKTTATSIIASAGTTIAGFLAMTQMKFGLGKDMGFILARGVLLSLIFSLTILPVLFYHFYNKWANAKRWVLRLSGERLFKFILKARPIIFVIFLIGVATILLAPKFPMDYKLLRGFPENVPSMIGQKKLEEIFEKRSTIFVVGEESPKNWQEILKILKKEEHITGVMGYYNMVDPLLPQYMVPESVVKNFFKDSTSYVTLDTNFEYGTLESYKFVERLRENVEKKYNVKITGVPVLNYDLKNVTTKDLDRVNFISIIAIFFIIALSFLSIPIPFLLVLVIEMAITINLLIDYLTYGFVFFSSNLFIGAIQLGATIDYAVLLTSRYLEAKSKGLDRVSSAHFAFEGVNSILTSAGTMFFIALPLGIFSEIFMAQNLAMLVSRGAIVSVLFVTLFIIPLLVTFDPIIEKLTFIKREGK</sequence>
<keyword evidence="9" id="KW-1185">Reference proteome</keyword>
<dbReference type="InParanoid" id="B8DZ41"/>
<proteinExistence type="predicted"/>
<evidence type="ECO:0000256" key="5">
    <source>
        <dbReference type="ARBA" id="ARBA00023136"/>
    </source>
</evidence>
<evidence type="ECO:0000256" key="2">
    <source>
        <dbReference type="ARBA" id="ARBA00022475"/>
    </source>
</evidence>
<dbReference type="PANTHER" id="PTHR33406:SF13">
    <property type="entry name" value="MEMBRANE PROTEIN YDFJ"/>
    <property type="match status" value="1"/>
</dbReference>
<feature type="domain" description="Membrane transport protein MMPL" evidence="7">
    <location>
        <begin position="467"/>
        <end position="669"/>
    </location>
</feature>
<feature type="transmembrane region" description="Helical" evidence="6">
    <location>
        <begin position="204"/>
        <end position="222"/>
    </location>
</feature>
<organism evidence="8 9">
    <name type="scientific">Dictyoglomus turgidum (strain DSM 6724 / Z-1310)</name>
    <dbReference type="NCBI Taxonomy" id="515635"/>
    <lineage>
        <taxon>Bacteria</taxon>
        <taxon>Pseudomonadati</taxon>
        <taxon>Dictyoglomota</taxon>
        <taxon>Dictyoglomia</taxon>
        <taxon>Dictyoglomales</taxon>
        <taxon>Dictyoglomaceae</taxon>
        <taxon>Dictyoglomus</taxon>
    </lineage>
</organism>
<evidence type="ECO:0000313" key="9">
    <source>
        <dbReference type="Proteomes" id="UP000007719"/>
    </source>
</evidence>
<feature type="transmembrane region" description="Helical" evidence="6">
    <location>
        <begin position="179"/>
        <end position="198"/>
    </location>
</feature>
<dbReference type="PANTHER" id="PTHR33406">
    <property type="entry name" value="MEMBRANE PROTEIN MJ1562-RELATED"/>
    <property type="match status" value="1"/>
</dbReference>
<reference evidence="9" key="1">
    <citation type="journal article" date="2016" name="Front. Microbiol.">
        <title>The complete genome sequence of hyperthermophile Dictyoglomus turgidum DSM 6724 reveals a specialized carbohydrate fermentor.</title>
        <authorList>
            <person name="Brumm P.J."/>
            <person name="Gowda K."/>
            <person name="Robb F.T."/>
            <person name="Mead D.A."/>
        </authorList>
    </citation>
    <scope>NUCLEOTIDE SEQUENCE [LARGE SCALE GENOMIC DNA]</scope>
    <source>
        <strain evidence="9">DSM 6724 / Z-1310</strain>
    </source>
</reference>
<dbReference type="Pfam" id="PF03176">
    <property type="entry name" value="MMPL"/>
    <property type="match status" value="2"/>
</dbReference>
<keyword evidence="5 6" id="KW-0472">Membrane</keyword>
<dbReference type="AlphaFoldDB" id="B8DZ41"/>
<evidence type="ECO:0000313" key="8">
    <source>
        <dbReference type="EMBL" id="ACK41667.1"/>
    </source>
</evidence>
<feature type="transmembrane region" description="Helical" evidence="6">
    <location>
        <begin position="561"/>
        <end position="589"/>
    </location>
</feature>
<dbReference type="KEGG" id="dtu:Dtur_0356"/>
<dbReference type="EMBL" id="CP001251">
    <property type="protein sequence ID" value="ACK41667.1"/>
    <property type="molecule type" value="Genomic_DNA"/>
</dbReference>
<dbReference type="SUPFAM" id="SSF82866">
    <property type="entry name" value="Multidrug efflux transporter AcrB transmembrane domain"/>
    <property type="match status" value="2"/>
</dbReference>
<evidence type="ECO:0000256" key="3">
    <source>
        <dbReference type="ARBA" id="ARBA00022692"/>
    </source>
</evidence>
<dbReference type="eggNOG" id="COG1033">
    <property type="taxonomic scope" value="Bacteria"/>
</dbReference>
<evidence type="ECO:0000256" key="6">
    <source>
        <dbReference type="SAM" id="Phobius"/>
    </source>
</evidence>
<feature type="transmembrane region" description="Helical" evidence="6">
    <location>
        <begin position="610"/>
        <end position="632"/>
    </location>
</feature>
<dbReference type="EnsemblBacteria" id="ACK41667">
    <property type="protein sequence ID" value="ACK41667"/>
    <property type="gene ID" value="Dtur_0356"/>
</dbReference>
<dbReference type="GO" id="GO:0005886">
    <property type="term" value="C:plasma membrane"/>
    <property type="evidence" value="ECO:0007669"/>
    <property type="project" value="UniProtKB-SubCell"/>
</dbReference>
<keyword evidence="4 6" id="KW-1133">Transmembrane helix</keyword>
<dbReference type="OrthoDB" id="9782006at2"/>
<protein>
    <recommendedName>
        <fullName evidence="7">Membrane transport protein MMPL domain-containing protein</fullName>
    </recommendedName>
</protein>
<keyword evidence="2" id="KW-1003">Cell membrane</keyword>
<dbReference type="Proteomes" id="UP000007719">
    <property type="component" value="Chromosome"/>
</dbReference>
<feature type="transmembrane region" description="Helical" evidence="6">
    <location>
        <begin position="16"/>
        <end position="33"/>
    </location>
</feature>
<evidence type="ECO:0000256" key="4">
    <source>
        <dbReference type="ARBA" id="ARBA00022989"/>
    </source>
</evidence>
<dbReference type="InterPro" id="IPR004869">
    <property type="entry name" value="MMPL_dom"/>
</dbReference>
<dbReference type="InterPro" id="IPR050545">
    <property type="entry name" value="Mycobact_MmpL"/>
</dbReference>
<feature type="transmembrane region" description="Helical" evidence="6">
    <location>
        <begin position="652"/>
        <end position="674"/>
    </location>
</feature>
<evidence type="ECO:0000256" key="1">
    <source>
        <dbReference type="ARBA" id="ARBA00004651"/>
    </source>
</evidence>
<feature type="transmembrane region" description="Helical" evidence="6">
    <location>
        <begin position="350"/>
        <end position="372"/>
    </location>
</feature>
<accession>B8DZ41</accession>
<keyword evidence="3 6" id="KW-0812">Transmembrane</keyword>
<comment type="subcellular location">
    <subcellularLocation>
        <location evidence="1">Cell membrane</location>
        <topology evidence="1">Multi-pass membrane protein</topology>
    </subcellularLocation>
</comment>
<dbReference type="Gene3D" id="1.20.1640.10">
    <property type="entry name" value="Multidrug efflux transporter AcrB transmembrane domain"/>
    <property type="match status" value="2"/>
</dbReference>
<gene>
    <name evidence="8" type="ordered locus">Dtur_0356</name>
</gene>
<dbReference type="HOGENOM" id="CLU_007352_0_0_0"/>
<feature type="transmembrane region" description="Helical" evidence="6">
    <location>
        <begin position="265"/>
        <end position="289"/>
    </location>
</feature>
<evidence type="ECO:0000259" key="7">
    <source>
        <dbReference type="Pfam" id="PF03176"/>
    </source>
</evidence>
<dbReference type="eggNOG" id="COG2409">
    <property type="taxonomic scope" value="Bacteria"/>
</dbReference>
<feature type="domain" description="Membrane transport protein MMPL" evidence="7">
    <location>
        <begin position="155"/>
        <end position="333"/>
    </location>
</feature>
<feature type="transmembrane region" description="Helical" evidence="6">
    <location>
        <begin position="234"/>
        <end position="253"/>
    </location>
</feature>
<dbReference type="STRING" id="515635.Dtur_0356"/>
<name>B8DZ41_DICTD</name>